<proteinExistence type="predicted"/>
<dbReference type="RefSeq" id="WP_199051550.1">
    <property type="nucleotide sequence ID" value="NZ_JAELXT010000044.1"/>
</dbReference>
<evidence type="ECO:0000313" key="3">
    <source>
        <dbReference type="Proteomes" id="UP000620670"/>
    </source>
</evidence>
<dbReference type="InterPro" id="IPR054189">
    <property type="entry name" value="DUF6894"/>
</dbReference>
<evidence type="ECO:0000313" key="2">
    <source>
        <dbReference type="EMBL" id="MBJ6128279.1"/>
    </source>
</evidence>
<organism evidence="2 3">
    <name type="scientific">Microvirga splendida</name>
    <dbReference type="NCBI Taxonomy" id="2795727"/>
    <lineage>
        <taxon>Bacteria</taxon>
        <taxon>Pseudomonadati</taxon>
        <taxon>Pseudomonadota</taxon>
        <taxon>Alphaproteobacteria</taxon>
        <taxon>Hyphomicrobiales</taxon>
        <taxon>Methylobacteriaceae</taxon>
        <taxon>Microvirga</taxon>
    </lineage>
</organism>
<dbReference type="Pfam" id="PF21834">
    <property type="entry name" value="DUF6894"/>
    <property type="match status" value="1"/>
</dbReference>
<dbReference type="EMBL" id="JAELXT010000044">
    <property type="protein sequence ID" value="MBJ6128279.1"/>
    <property type="molecule type" value="Genomic_DNA"/>
</dbReference>
<evidence type="ECO:0000259" key="1">
    <source>
        <dbReference type="Pfam" id="PF21834"/>
    </source>
</evidence>
<keyword evidence="3" id="KW-1185">Reference proteome</keyword>
<reference evidence="3" key="1">
    <citation type="submission" date="2020-12" db="EMBL/GenBank/DDBJ databases">
        <title>Hymenobacter sp.</title>
        <authorList>
            <person name="Kim M.K."/>
        </authorList>
    </citation>
    <scope>NUCLEOTIDE SEQUENCE [LARGE SCALE GENOMIC DNA]</scope>
    <source>
        <strain evidence="3">BT325</strain>
    </source>
</reference>
<sequence length="79" mass="8767">MLRYYFDILNGMDSVYDDDGAEFDSLDAAVHAATRSAAEIGAGWLAKGDTRDVIIEVRDKRNQRVCTVTASMKIERHSG</sequence>
<dbReference type="Proteomes" id="UP000620670">
    <property type="component" value="Unassembled WGS sequence"/>
</dbReference>
<name>A0ABS0Y7K2_9HYPH</name>
<protein>
    <recommendedName>
        <fullName evidence="1">DUF6894 domain-containing protein</fullName>
    </recommendedName>
</protein>
<feature type="domain" description="DUF6894" evidence="1">
    <location>
        <begin position="3"/>
        <end position="70"/>
    </location>
</feature>
<gene>
    <name evidence="2" type="ORF">JAO75_23035</name>
</gene>
<accession>A0ABS0Y7K2</accession>
<comment type="caution">
    <text evidence="2">The sequence shown here is derived from an EMBL/GenBank/DDBJ whole genome shotgun (WGS) entry which is preliminary data.</text>
</comment>